<dbReference type="GO" id="GO:0006103">
    <property type="term" value="P:2-oxoglutarate metabolic process"/>
    <property type="evidence" value="ECO:0007669"/>
    <property type="project" value="TreeGrafter"/>
</dbReference>
<dbReference type="InterPro" id="IPR050151">
    <property type="entry name" value="Class-I_Pyr_Nuc-Dis_Oxidored"/>
</dbReference>
<evidence type="ECO:0000256" key="6">
    <source>
        <dbReference type="ARBA" id="ARBA00023002"/>
    </source>
</evidence>
<dbReference type="InterPro" id="IPR036188">
    <property type="entry name" value="FAD/NAD-bd_sf"/>
</dbReference>
<dbReference type="EMBL" id="MUJZ01035466">
    <property type="protein sequence ID" value="OTF76848.1"/>
    <property type="molecule type" value="Genomic_DNA"/>
</dbReference>
<evidence type="ECO:0000256" key="5">
    <source>
        <dbReference type="ARBA" id="ARBA00022827"/>
    </source>
</evidence>
<evidence type="ECO:0000256" key="10">
    <source>
        <dbReference type="ARBA" id="ARBA00049187"/>
    </source>
</evidence>
<evidence type="ECO:0000256" key="3">
    <source>
        <dbReference type="ARBA" id="ARBA00012608"/>
    </source>
</evidence>
<dbReference type="GO" id="GO:0050660">
    <property type="term" value="F:flavin adenine dinucleotide binding"/>
    <property type="evidence" value="ECO:0007669"/>
    <property type="project" value="TreeGrafter"/>
</dbReference>
<keyword evidence="8" id="KW-0676">Redox-active center</keyword>
<evidence type="ECO:0000256" key="8">
    <source>
        <dbReference type="ARBA" id="ARBA00023284"/>
    </source>
</evidence>
<dbReference type="Gene3D" id="3.50.50.60">
    <property type="entry name" value="FAD/NAD(P)-binding domain"/>
    <property type="match status" value="1"/>
</dbReference>
<evidence type="ECO:0000313" key="13">
    <source>
        <dbReference type="Proteomes" id="UP000194236"/>
    </source>
</evidence>
<name>A0A1Y3BAA2_EURMA</name>
<dbReference type="PANTHER" id="PTHR22912">
    <property type="entry name" value="DISULFIDE OXIDOREDUCTASE"/>
    <property type="match status" value="1"/>
</dbReference>
<comment type="similarity">
    <text evidence="2">Belongs to the class-I pyridine nucleotide-disulfide oxidoreductase family.</text>
</comment>
<evidence type="ECO:0000256" key="4">
    <source>
        <dbReference type="ARBA" id="ARBA00022630"/>
    </source>
</evidence>
<dbReference type="GO" id="GO:0004148">
    <property type="term" value="F:dihydrolipoyl dehydrogenase (NADH) activity"/>
    <property type="evidence" value="ECO:0007669"/>
    <property type="project" value="UniProtKB-EC"/>
</dbReference>
<keyword evidence="7" id="KW-1015">Disulfide bond</keyword>
<dbReference type="GO" id="GO:0005739">
    <property type="term" value="C:mitochondrion"/>
    <property type="evidence" value="ECO:0007669"/>
    <property type="project" value="TreeGrafter"/>
</dbReference>
<proteinExistence type="inferred from homology"/>
<accession>A0A1Y3BAA2</accession>
<dbReference type="PROSITE" id="PS00076">
    <property type="entry name" value="PYRIDINE_REDOX_1"/>
    <property type="match status" value="1"/>
</dbReference>
<dbReference type="PANTHER" id="PTHR22912:SF151">
    <property type="entry name" value="DIHYDROLIPOYL DEHYDROGENASE, MITOCHONDRIAL"/>
    <property type="match status" value="1"/>
</dbReference>
<dbReference type="EC" id="1.8.1.4" evidence="3"/>
<dbReference type="InterPro" id="IPR023753">
    <property type="entry name" value="FAD/NAD-binding_dom"/>
</dbReference>
<keyword evidence="4" id="KW-0285">Flavoprotein</keyword>
<comment type="caution">
    <text evidence="12">The sequence shown here is derived from an EMBL/GenBank/DDBJ whole genome shotgun (WGS) entry which is preliminary data.</text>
</comment>
<dbReference type="SUPFAM" id="SSF51905">
    <property type="entry name" value="FAD/NAD(P)-binding domain"/>
    <property type="match status" value="1"/>
</dbReference>
<evidence type="ECO:0000259" key="11">
    <source>
        <dbReference type="Pfam" id="PF07992"/>
    </source>
</evidence>
<dbReference type="AlphaFoldDB" id="A0A1Y3BAA2"/>
<keyword evidence="5" id="KW-0274">FAD</keyword>
<evidence type="ECO:0000256" key="1">
    <source>
        <dbReference type="ARBA" id="ARBA00001974"/>
    </source>
</evidence>
<evidence type="ECO:0000256" key="7">
    <source>
        <dbReference type="ARBA" id="ARBA00023157"/>
    </source>
</evidence>
<organism evidence="12 13">
    <name type="scientific">Euroglyphus maynei</name>
    <name type="common">Mayne's house dust mite</name>
    <dbReference type="NCBI Taxonomy" id="6958"/>
    <lineage>
        <taxon>Eukaryota</taxon>
        <taxon>Metazoa</taxon>
        <taxon>Ecdysozoa</taxon>
        <taxon>Arthropoda</taxon>
        <taxon>Chelicerata</taxon>
        <taxon>Arachnida</taxon>
        <taxon>Acari</taxon>
        <taxon>Acariformes</taxon>
        <taxon>Sarcoptiformes</taxon>
        <taxon>Astigmata</taxon>
        <taxon>Psoroptidia</taxon>
        <taxon>Analgoidea</taxon>
        <taxon>Pyroglyphidae</taxon>
        <taxon>Pyroglyphinae</taxon>
        <taxon>Euroglyphus</taxon>
    </lineage>
</organism>
<reference evidence="12 13" key="1">
    <citation type="submission" date="2017-03" db="EMBL/GenBank/DDBJ databases">
        <title>Genome Survey of Euroglyphus maynei.</title>
        <authorList>
            <person name="Arlian L.G."/>
            <person name="Morgan M.S."/>
            <person name="Rider S.D."/>
        </authorList>
    </citation>
    <scope>NUCLEOTIDE SEQUENCE [LARGE SCALE GENOMIC DNA]</scope>
    <source>
        <strain evidence="12">Arlian Lab</strain>
        <tissue evidence="12">Whole body</tissue>
    </source>
</reference>
<dbReference type="OrthoDB" id="361797at2759"/>
<comment type="cofactor">
    <cofactor evidence="1">
        <name>FAD</name>
        <dbReference type="ChEBI" id="CHEBI:57692"/>
    </cofactor>
</comment>
<evidence type="ECO:0000256" key="9">
    <source>
        <dbReference type="ARBA" id="ARBA00031281"/>
    </source>
</evidence>
<dbReference type="InterPro" id="IPR012999">
    <property type="entry name" value="Pyr_OxRdtase_I_AS"/>
</dbReference>
<evidence type="ECO:0000313" key="12">
    <source>
        <dbReference type="EMBL" id="OTF76848.1"/>
    </source>
</evidence>
<keyword evidence="13" id="KW-1185">Reference proteome</keyword>
<dbReference type="Pfam" id="PF07992">
    <property type="entry name" value="Pyr_redox_2"/>
    <property type="match status" value="1"/>
</dbReference>
<dbReference type="GO" id="GO:0045252">
    <property type="term" value="C:oxoglutarate dehydrogenase complex"/>
    <property type="evidence" value="ECO:0007669"/>
    <property type="project" value="TreeGrafter"/>
</dbReference>
<keyword evidence="6" id="KW-0560">Oxidoreductase</keyword>
<protein>
    <recommendedName>
        <fullName evidence="3">dihydrolipoyl dehydrogenase</fullName>
        <ecNumber evidence="3">1.8.1.4</ecNumber>
    </recommendedName>
    <alternativeName>
        <fullName evidence="9">Dihydrolipoamide dehydrogenase</fullName>
    </alternativeName>
</protein>
<dbReference type="Proteomes" id="UP000194236">
    <property type="component" value="Unassembled WGS sequence"/>
</dbReference>
<feature type="domain" description="FAD/NAD(P)-binding" evidence="11">
    <location>
        <begin position="41"/>
        <end position="164"/>
    </location>
</feature>
<gene>
    <name evidence="12" type="ORF">BLA29_009061</name>
</gene>
<sequence length="171" mass="18440">MSSSLLNSSIRLLHQNSSLLTRITAATSTARNLSTTTLDADLVVIGGGPGGYVAAIKASQIGMKTVCVEKRETLGGTCLNVGCIPSKALLHNSHYYHMAVHNEFKERGIEFDNVRLNLDVLMEQKRGAVKALTGGIAQLFKKNKVTHIEGFGQITGQNEVTITKKDNSTEI</sequence>
<feature type="non-terminal residue" evidence="12">
    <location>
        <position position="171"/>
    </location>
</feature>
<evidence type="ECO:0000256" key="2">
    <source>
        <dbReference type="ARBA" id="ARBA00007532"/>
    </source>
</evidence>
<comment type="catalytic activity">
    <reaction evidence="10">
        <text>N(6)-[(R)-dihydrolipoyl]-L-lysyl-[protein] + NAD(+) = N(6)-[(R)-lipoyl]-L-lysyl-[protein] + NADH + H(+)</text>
        <dbReference type="Rhea" id="RHEA:15045"/>
        <dbReference type="Rhea" id="RHEA-COMP:10474"/>
        <dbReference type="Rhea" id="RHEA-COMP:10475"/>
        <dbReference type="ChEBI" id="CHEBI:15378"/>
        <dbReference type="ChEBI" id="CHEBI:57540"/>
        <dbReference type="ChEBI" id="CHEBI:57945"/>
        <dbReference type="ChEBI" id="CHEBI:83099"/>
        <dbReference type="ChEBI" id="CHEBI:83100"/>
        <dbReference type="EC" id="1.8.1.4"/>
    </reaction>
</comment>
<dbReference type="PRINTS" id="PR00411">
    <property type="entry name" value="PNDRDTASEI"/>
</dbReference>